<reference evidence="1" key="1">
    <citation type="submission" date="2022-04" db="EMBL/GenBank/DDBJ databases">
        <title>A functionally conserved STORR gene fusion in Papaver species that diverged 16.8 million years ago.</title>
        <authorList>
            <person name="Catania T."/>
        </authorList>
    </citation>
    <scope>NUCLEOTIDE SEQUENCE</scope>
    <source>
        <strain evidence="1">S-188037</strain>
    </source>
</reference>
<accession>A0AAD4RVQ7</accession>
<organism evidence="1 2">
    <name type="scientific">Papaver atlanticum</name>
    <dbReference type="NCBI Taxonomy" id="357466"/>
    <lineage>
        <taxon>Eukaryota</taxon>
        <taxon>Viridiplantae</taxon>
        <taxon>Streptophyta</taxon>
        <taxon>Embryophyta</taxon>
        <taxon>Tracheophyta</taxon>
        <taxon>Spermatophyta</taxon>
        <taxon>Magnoliopsida</taxon>
        <taxon>Ranunculales</taxon>
        <taxon>Papaveraceae</taxon>
        <taxon>Papaveroideae</taxon>
        <taxon>Papaver</taxon>
    </lineage>
</organism>
<sequence length="208" mass="24568">MRGNRRNFDGIEKRRRTILLKVKIWTVLYFAPGFSRIYDKLIRKLKNTEGLLSNKIIESRLLKRSCSISESWNTELIYLPLLQKWNLNPNQFFSMEPSNSMNYYCKHRLWFNSWIKSDIEQFFVIGTSEYLATNKRWIQLDRTTKAAFYSIKMCWLLHSFFNGKLMLQLGETVMFIAEAITAKLLFRGLIIDDSKAKLALGQHNSTMS</sequence>
<name>A0AAD4RVQ7_9MAGN</name>
<evidence type="ECO:0000313" key="1">
    <source>
        <dbReference type="EMBL" id="KAI3835554.1"/>
    </source>
</evidence>
<proteinExistence type="predicted"/>
<dbReference type="EMBL" id="JAJJMB010017748">
    <property type="protein sequence ID" value="KAI3835554.1"/>
    <property type="molecule type" value="Genomic_DNA"/>
</dbReference>
<gene>
    <name evidence="1" type="ORF">MKW98_027466</name>
</gene>
<evidence type="ECO:0000313" key="2">
    <source>
        <dbReference type="Proteomes" id="UP001202328"/>
    </source>
</evidence>
<keyword evidence="2" id="KW-1185">Reference proteome</keyword>
<comment type="caution">
    <text evidence="1">The sequence shown here is derived from an EMBL/GenBank/DDBJ whole genome shotgun (WGS) entry which is preliminary data.</text>
</comment>
<dbReference type="AlphaFoldDB" id="A0AAD4RVQ7"/>
<protein>
    <submittedName>
        <fullName evidence="1">Uncharacterized protein</fullName>
    </submittedName>
</protein>
<dbReference type="Proteomes" id="UP001202328">
    <property type="component" value="Unassembled WGS sequence"/>
</dbReference>